<evidence type="ECO:0000313" key="6">
    <source>
        <dbReference type="EMBL" id="EWG07466.1"/>
    </source>
</evidence>
<dbReference type="InterPro" id="IPR036188">
    <property type="entry name" value="FAD/NAD-bd_sf"/>
</dbReference>
<name>W7KW06_9CREN</name>
<evidence type="ECO:0000256" key="4">
    <source>
        <dbReference type="ARBA" id="ARBA00023002"/>
    </source>
</evidence>
<evidence type="ECO:0000256" key="3">
    <source>
        <dbReference type="ARBA" id="ARBA00022630"/>
    </source>
</evidence>
<comment type="cofactor">
    <cofactor evidence="1">
        <name>FAD</name>
        <dbReference type="ChEBI" id="CHEBI:57692"/>
    </cofactor>
</comment>
<keyword evidence="7" id="KW-1185">Reference proteome</keyword>
<dbReference type="PATRIC" id="fig|1326980.6.peg.612"/>
<dbReference type="InterPro" id="IPR006076">
    <property type="entry name" value="FAD-dep_OxRdtase"/>
</dbReference>
<dbReference type="PANTHER" id="PTHR13847">
    <property type="entry name" value="SARCOSINE DEHYDROGENASE-RELATED"/>
    <property type="match status" value="1"/>
</dbReference>
<keyword evidence="4" id="KW-0560">Oxidoreductase</keyword>
<dbReference type="Proteomes" id="UP000054284">
    <property type="component" value="Unassembled WGS sequence"/>
</dbReference>
<dbReference type="PANTHER" id="PTHR13847:SF286">
    <property type="entry name" value="D-AMINO ACID DEHYDROGENASE"/>
    <property type="match status" value="1"/>
</dbReference>
<keyword evidence="3" id="KW-0285">Flavoprotein</keyword>
<reference evidence="6 7" key="1">
    <citation type="journal article" date="2014" name="Genome Announc.">
        <title>Draft Genome Sequence of the Sulfolobales Archaeon AZ1, Obtained through Metagenomic Analysis of a Mexican Hot Spring.</title>
        <authorList>
            <person name="Servin-Garciduenas L.E."/>
            <person name="Martinez-Romero E."/>
        </authorList>
    </citation>
    <scope>NUCLEOTIDE SEQUENCE [LARGE SCALE GENOMIC DNA]</scope>
    <source>
        <strain evidence="6">AZ1-illumnia</strain>
    </source>
</reference>
<evidence type="ECO:0000256" key="1">
    <source>
        <dbReference type="ARBA" id="ARBA00001974"/>
    </source>
</evidence>
<organism evidence="6 7">
    <name type="scientific">Candidatus Aramenus sulfurataquae</name>
    <dbReference type="NCBI Taxonomy" id="1326980"/>
    <lineage>
        <taxon>Archaea</taxon>
        <taxon>Thermoproteota</taxon>
        <taxon>Thermoprotei</taxon>
        <taxon>Sulfolobales</taxon>
        <taxon>Sulfolobaceae</taxon>
        <taxon>Candidatus Aramenus</taxon>
    </lineage>
</organism>
<dbReference type="AlphaFoldDB" id="W7KW06"/>
<comment type="caution">
    <text evidence="6">The sequence shown here is derived from an EMBL/GenBank/DDBJ whole genome shotgun (WGS) entry which is preliminary data.</text>
</comment>
<dbReference type="SUPFAM" id="SSF51971">
    <property type="entry name" value="Nucleotide-binding domain"/>
    <property type="match status" value="1"/>
</dbReference>
<comment type="similarity">
    <text evidence="2">Belongs to the DadA oxidoreductase family.</text>
</comment>
<accession>W7KW06</accession>
<dbReference type="Gene3D" id="3.50.50.60">
    <property type="entry name" value="FAD/NAD(P)-binding domain"/>
    <property type="match status" value="2"/>
</dbReference>
<dbReference type="Gene3D" id="3.30.9.10">
    <property type="entry name" value="D-Amino Acid Oxidase, subunit A, domain 2"/>
    <property type="match status" value="1"/>
</dbReference>
<feature type="domain" description="FAD dependent oxidoreductase" evidence="5">
    <location>
        <begin position="2"/>
        <end position="342"/>
    </location>
</feature>
<dbReference type="GO" id="GO:0005737">
    <property type="term" value="C:cytoplasm"/>
    <property type="evidence" value="ECO:0007669"/>
    <property type="project" value="TreeGrafter"/>
</dbReference>
<evidence type="ECO:0000259" key="5">
    <source>
        <dbReference type="Pfam" id="PF01266"/>
    </source>
</evidence>
<gene>
    <name evidence="6" type="ORF">ASUL_03119</name>
</gene>
<evidence type="ECO:0000256" key="2">
    <source>
        <dbReference type="ARBA" id="ARBA00009410"/>
    </source>
</evidence>
<sequence length="365" mass="40979">MKVAVVGGGIVGLLTSYFLQQEGVDVTLFEKAELGSYSIHAAGLIEPYRFDRINTTGMIVKMLNYVAKNDTVIRSVNRDWLLALLRELNVKPPQEAWDTIREMAKFSLSFYKAKSEEKNDFDYYEDGLYEAHYGKNSLERAIEEEKRSPFQAKFEVVELEGFAGALYFPELSRLSTEKFVERIARELNKVKVVKREVNSLEELKEFDSIVLATGVWTTKFLKVPLTAFKGYGYRVKGTPKFKNAVVIADEGVAISPLSDHVKITGGFDADFSYDSTRAQMFLEKAKRIVNVDYVYELNMGFRPCSPDGFPIIGKRGKVVVATGACRLGWSYAPAMGKKATDLVVGRENSLGFISRLVDFSGSNSF</sequence>
<evidence type="ECO:0000313" key="7">
    <source>
        <dbReference type="Proteomes" id="UP000054284"/>
    </source>
</evidence>
<proteinExistence type="inferred from homology"/>
<dbReference type="Pfam" id="PF01266">
    <property type="entry name" value="DAO"/>
    <property type="match status" value="1"/>
</dbReference>
<dbReference type="GO" id="GO:0016491">
    <property type="term" value="F:oxidoreductase activity"/>
    <property type="evidence" value="ECO:0007669"/>
    <property type="project" value="UniProtKB-KW"/>
</dbReference>
<protein>
    <submittedName>
        <fullName evidence="6">FAD dependent oxidoreductase</fullName>
    </submittedName>
</protein>
<dbReference type="EMBL" id="ASRH01000003">
    <property type="protein sequence ID" value="EWG07466.1"/>
    <property type="molecule type" value="Genomic_DNA"/>
</dbReference>